<keyword evidence="1" id="KW-1133">Transmembrane helix</keyword>
<evidence type="ECO:0008006" key="4">
    <source>
        <dbReference type="Google" id="ProtNLM"/>
    </source>
</evidence>
<feature type="transmembrane region" description="Helical" evidence="1">
    <location>
        <begin position="48"/>
        <end position="68"/>
    </location>
</feature>
<evidence type="ECO:0000313" key="2">
    <source>
        <dbReference type="EMBL" id="MEX6429788.1"/>
    </source>
</evidence>
<gene>
    <name evidence="2" type="ORF">AB6A68_08045</name>
</gene>
<feature type="transmembrane region" description="Helical" evidence="1">
    <location>
        <begin position="113"/>
        <end position="136"/>
    </location>
</feature>
<dbReference type="Proteomes" id="UP001560267">
    <property type="component" value="Unassembled WGS sequence"/>
</dbReference>
<keyword evidence="1" id="KW-0472">Membrane</keyword>
<accession>A0ABV3Y2J5</accession>
<proteinExistence type="predicted"/>
<comment type="caution">
    <text evidence="2">The sequence shown here is derived from an EMBL/GenBank/DDBJ whole genome shotgun (WGS) entry which is preliminary data.</text>
</comment>
<reference evidence="2 3" key="1">
    <citation type="submission" date="2024-07" db="EMBL/GenBank/DDBJ databases">
        <title>Draft Genome Sequence of Ferrimicrobium acidiphilum Strain YE2023, Isolated from a Pulp of Bioleach Reactor.</title>
        <authorList>
            <person name="Elkina Y.A."/>
            <person name="Bulaeva A.G."/>
            <person name="Beletsky A.V."/>
            <person name="Mardanov A.V."/>
        </authorList>
    </citation>
    <scope>NUCLEOTIDE SEQUENCE [LARGE SCALE GENOMIC DNA]</scope>
    <source>
        <strain evidence="2 3">YE2023</strain>
    </source>
</reference>
<feature type="transmembrane region" description="Helical" evidence="1">
    <location>
        <begin position="83"/>
        <end position="101"/>
    </location>
</feature>
<name>A0ABV3Y2J5_9ACTN</name>
<sequence>MAGKADADMNTDPGHREHGRQYRGVLGFVQSERERWRAPERSVRQVHWWRFSLAFFALVNVAAHLYAIPAKYPVQTLWLEGEVAFYVMVAVIYLLGLRMWYAPAILYTVLNLLAFFLSGITTIPGITSTVFSTHLAVFQYSWGRGLSVVAWAYLLVVGVYLLRADKGSGLNRLLRDS</sequence>
<evidence type="ECO:0000313" key="3">
    <source>
        <dbReference type="Proteomes" id="UP001560267"/>
    </source>
</evidence>
<dbReference type="RefSeq" id="WP_298384531.1">
    <property type="nucleotide sequence ID" value="NZ_JBFSHR010000025.1"/>
</dbReference>
<protein>
    <recommendedName>
        <fullName evidence="4">Histidine kinase</fullName>
    </recommendedName>
</protein>
<keyword evidence="3" id="KW-1185">Reference proteome</keyword>
<keyword evidence="1" id="KW-0812">Transmembrane</keyword>
<evidence type="ECO:0000256" key="1">
    <source>
        <dbReference type="SAM" id="Phobius"/>
    </source>
</evidence>
<organism evidence="2 3">
    <name type="scientific">Ferrimicrobium acidiphilum</name>
    <dbReference type="NCBI Taxonomy" id="121039"/>
    <lineage>
        <taxon>Bacteria</taxon>
        <taxon>Bacillati</taxon>
        <taxon>Actinomycetota</taxon>
        <taxon>Acidimicrobiia</taxon>
        <taxon>Acidimicrobiales</taxon>
        <taxon>Acidimicrobiaceae</taxon>
        <taxon>Ferrimicrobium</taxon>
    </lineage>
</organism>
<feature type="transmembrane region" description="Helical" evidence="1">
    <location>
        <begin position="142"/>
        <end position="162"/>
    </location>
</feature>
<dbReference type="EMBL" id="JBFSHR010000025">
    <property type="protein sequence ID" value="MEX6429788.1"/>
    <property type="molecule type" value="Genomic_DNA"/>
</dbReference>